<organism evidence="2 3">
    <name type="scientific">Clostridium thermobutyricum DSM 4928</name>
    <dbReference type="NCBI Taxonomy" id="1121339"/>
    <lineage>
        <taxon>Bacteria</taxon>
        <taxon>Bacillati</taxon>
        <taxon>Bacillota</taxon>
        <taxon>Clostridia</taxon>
        <taxon>Eubacteriales</taxon>
        <taxon>Clostridiaceae</taxon>
        <taxon>Clostridium</taxon>
    </lineage>
</organism>
<protein>
    <submittedName>
        <fullName evidence="2">Dehydrosqualene desaturase</fullName>
        <ecNumber evidence="2">1.3.8.2</ecNumber>
    </submittedName>
</protein>
<dbReference type="RefSeq" id="WP_080022027.1">
    <property type="nucleotide sequence ID" value="NZ_LTAY01000025.1"/>
</dbReference>
<dbReference type="GO" id="GO:0102223">
    <property type="term" value="F:4,4'-diapophytoene desaturase (4,4'-diaponeurosporene-forming)"/>
    <property type="evidence" value="ECO:0007669"/>
    <property type="project" value="UniProtKB-EC"/>
</dbReference>
<dbReference type="PANTHER" id="PTHR43734:SF4">
    <property type="entry name" value="AMINE OXIDASE DOMAIN-CONTAINING PROTEIN"/>
    <property type="match status" value="1"/>
</dbReference>
<evidence type="ECO:0000313" key="2">
    <source>
        <dbReference type="EMBL" id="OPX49324.1"/>
    </source>
</evidence>
<dbReference type="SUPFAM" id="SSF51905">
    <property type="entry name" value="FAD/NAD(P)-binding domain"/>
    <property type="match status" value="1"/>
</dbReference>
<accession>A0A1V4SZ86</accession>
<evidence type="ECO:0000259" key="1">
    <source>
        <dbReference type="Pfam" id="PF01593"/>
    </source>
</evidence>
<dbReference type="Gene3D" id="3.50.50.60">
    <property type="entry name" value="FAD/NAD(P)-binding domain"/>
    <property type="match status" value="2"/>
</dbReference>
<dbReference type="InterPro" id="IPR036188">
    <property type="entry name" value="FAD/NAD-bd_sf"/>
</dbReference>
<dbReference type="InterPro" id="IPR002937">
    <property type="entry name" value="Amino_oxidase"/>
</dbReference>
<sequence>MKDAIVIGSGIAGLSSALRLQSQGYSVTIIEKNSFIGGKTSLINNKYNSFNLTATMPILSKSLFELFNEIGEDLNYYIKYQRLDPFCKAFFKDGTSFEFSSDLKNLSENLSNEDFEDYLDLICDAKDIYSNKSFNTPNFKLSFRSLYNKVKSTNLSNTYNYFRNHLSNQNLVEALTFQSMQIGTSPFKYFTSSSLMPLINSIEGFIEIEGGINSFVKALSKVFLKRGGKYLLKTEVKSLNFKNNTCIGVSTNSGKTLNSSIVLCTSNFQYTLNNLIPQKFNTENYAFSKLEKEHIASSRFVLYLSIKKEFPQLSTHNIFINKDFKENINACFKCDIPKNPHLYVYKDSFKKGITNMSVILNVPNLLYLNEDFWTKDNIFKIEDLIFRTLEDFFKVRQLSTFILDKISISPITYKKLFNTCNGNFYQTYPNNSNLDFSKPTCKIEGINNLYFAGESINFGSGIFNVLKSSKIAVKTLIDDIKIRK</sequence>
<evidence type="ECO:0000313" key="3">
    <source>
        <dbReference type="Proteomes" id="UP000191448"/>
    </source>
</evidence>
<gene>
    <name evidence="2" type="primary">crtN</name>
    <name evidence="2" type="ORF">CLTHE_07060</name>
</gene>
<name>A0A1V4SZ86_9CLOT</name>
<reference evidence="2 3" key="1">
    <citation type="submission" date="2016-02" db="EMBL/GenBank/DDBJ databases">
        <title>Genome sequence of Clostridium thermobutyricum DSM 4928.</title>
        <authorList>
            <person name="Poehlein A."/>
            <person name="Daniel R."/>
        </authorList>
    </citation>
    <scope>NUCLEOTIDE SEQUENCE [LARGE SCALE GENOMIC DNA]</scope>
    <source>
        <strain evidence="2 3">DSM 4928</strain>
    </source>
</reference>
<comment type="caution">
    <text evidence="2">The sequence shown here is derived from an EMBL/GenBank/DDBJ whole genome shotgun (WGS) entry which is preliminary data.</text>
</comment>
<dbReference type="OrthoDB" id="9814556at2"/>
<proteinExistence type="predicted"/>
<dbReference type="Pfam" id="PF01593">
    <property type="entry name" value="Amino_oxidase"/>
    <property type="match status" value="1"/>
</dbReference>
<dbReference type="EMBL" id="LTAY01000025">
    <property type="protein sequence ID" value="OPX49324.1"/>
    <property type="molecule type" value="Genomic_DNA"/>
</dbReference>
<dbReference type="Proteomes" id="UP000191448">
    <property type="component" value="Unassembled WGS sequence"/>
</dbReference>
<dbReference type="AlphaFoldDB" id="A0A1V4SZ86"/>
<dbReference type="EC" id="1.3.8.2" evidence="2"/>
<keyword evidence="2" id="KW-0560">Oxidoreductase</keyword>
<dbReference type="PANTHER" id="PTHR43734">
    <property type="entry name" value="PHYTOENE DESATURASE"/>
    <property type="match status" value="1"/>
</dbReference>
<feature type="domain" description="Amine oxidase" evidence="1">
    <location>
        <begin position="11"/>
        <end position="268"/>
    </location>
</feature>